<reference evidence="2" key="1">
    <citation type="journal article" date="2014" name="Stand. Genomic Sci.">
        <title>Genome sequence of the exopolysaccharide-producing Salipiger mucosus type strain (DSM 16094(T)), a moderately halophilic member of the Roseobacter clade.</title>
        <authorList>
            <person name="Riedel T."/>
            <person name="Spring S."/>
            <person name="Fiebig A."/>
            <person name="Petersen J."/>
            <person name="Kyrpides N.C."/>
            <person name="Goker M."/>
            <person name="Klenk H.P."/>
        </authorList>
    </citation>
    <scope>NUCLEOTIDE SEQUENCE [LARGE SCALE GENOMIC DNA]</scope>
    <source>
        <strain evidence="2">DSM 16094</strain>
    </source>
</reference>
<dbReference type="AlphaFoldDB" id="S9QBI3"/>
<proteinExistence type="predicted"/>
<evidence type="ECO:0000313" key="2">
    <source>
        <dbReference type="Proteomes" id="UP000015347"/>
    </source>
</evidence>
<dbReference type="STRING" id="1123237.Salmuc_04358"/>
<dbReference type="RefSeq" id="WP_020039088.1">
    <property type="nucleotide sequence ID" value="NZ_KE557279.1"/>
</dbReference>
<evidence type="ECO:0000313" key="1">
    <source>
        <dbReference type="EMBL" id="EPX78776.1"/>
    </source>
</evidence>
<dbReference type="HOGENOM" id="CLU_121820_0_0_5"/>
<sequence>MAAKTQDFTAMMKDMMGAFPVDTKAMDEAFKTSATLNEKLSAVALEAAEKSTELSAKWTKDTLTKMSEMSKAKKEPADYAKAMTEFASAQAEVTAENMAAFAEIAKKVQMDTVELMMAAGKDFSEDATAAMKKATDEMTATAKKASTAAAK</sequence>
<dbReference type="Proteomes" id="UP000015347">
    <property type="component" value="Unassembled WGS sequence"/>
</dbReference>
<protein>
    <submittedName>
        <fullName evidence="1">Granule-associated protein</fullName>
    </submittedName>
</protein>
<dbReference type="OrthoDB" id="7868047at2"/>
<organism evidence="1 2">
    <name type="scientific">Salipiger mucosus DSM 16094</name>
    <dbReference type="NCBI Taxonomy" id="1123237"/>
    <lineage>
        <taxon>Bacteria</taxon>
        <taxon>Pseudomonadati</taxon>
        <taxon>Pseudomonadota</taxon>
        <taxon>Alphaproteobacteria</taxon>
        <taxon>Rhodobacterales</taxon>
        <taxon>Roseobacteraceae</taxon>
        <taxon>Salipiger</taxon>
    </lineage>
</organism>
<accession>S9QBI3</accession>
<keyword evidence="2" id="KW-1185">Reference proteome</keyword>
<name>S9QBI3_9RHOB</name>
<dbReference type="eggNOG" id="ENOG502ZQS1">
    <property type="taxonomic scope" value="Bacteria"/>
</dbReference>
<comment type="caution">
    <text evidence="1">The sequence shown here is derived from an EMBL/GenBank/DDBJ whole genome shotgun (WGS) entry which is preliminary data.</text>
</comment>
<gene>
    <name evidence="1" type="ORF">Salmuc_04358</name>
</gene>
<dbReference type="EMBL" id="APVH01000038">
    <property type="protein sequence ID" value="EPX78776.1"/>
    <property type="molecule type" value="Genomic_DNA"/>
</dbReference>